<name>Q0I4L2_HISS1</name>
<dbReference type="eggNOG" id="ENOG50339P5">
    <property type="taxonomic scope" value="Bacteria"/>
</dbReference>
<accession>Q0I4L2</accession>
<dbReference type="HOGENOM" id="CLU_118084_0_0_6"/>
<gene>
    <name evidence="1" type="ordered locus">HS_1371</name>
</gene>
<organism evidence="1">
    <name type="scientific">Histophilus somni (strain 129Pt)</name>
    <name type="common">Haemophilus somnus</name>
    <dbReference type="NCBI Taxonomy" id="205914"/>
    <lineage>
        <taxon>Bacteria</taxon>
        <taxon>Pseudomonadati</taxon>
        <taxon>Pseudomonadota</taxon>
        <taxon>Gammaproteobacteria</taxon>
        <taxon>Pasteurellales</taxon>
        <taxon>Pasteurellaceae</taxon>
        <taxon>Histophilus</taxon>
    </lineage>
</organism>
<reference evidence="1" key="1">
    <citation type="submission" date="2006-08" db="EMBL/GenBank/DDBJ databases">
        <title>Complete genome sequence of Haemophilus somnus 129PT.</title>
        <authorList>
            <person name="Copeland A."/>
            <person name="Lucas S."/>
            <person name="Lapidus A."/>
            <person name="Barry K."/>
            <person name="Glavina del Rio T."/>
            <person name="Hammon N."/>
            <person name="Dalin E."/>
            <person name="Tice H."/>
            <person name="Pitluck S."/>
            <person name="Brettin T.S."/>
            <person name="Bruce D."/>
            <person name="Challacombe J.F."/>
            <person name="Chertkov O."/>
            <person name="Detter J.C."/>
            <person name="Gilna P."/>
            <person name="Han S."/>
            <person name="Misra M."/>
            <person name="Tapia R."/>
            <person name="Thayer N.N."/>
            <person name="Xie G."/>
            <person name="Inzana T.J."/>
            <person name="Duncan A.J."/>
            <person name="Siddaramppa S."/>
            <person name="Richardson P."/>
        </authorList>
    </citation>
    <scope>NUCLEOTIDE SEQUENCE</scope>
    <source>
        <strain evidence="1">129PT</strain>
    </source>
</reference>
<proteinExistence type="predicted"/>
<dbReference type="AlphaFoldDB" id="Q0I4L2"/>
<evidence type="ECO:0000313" key="1">
    <source>
        <dbReference type="EMBL" id="ABI25646.1"/>
    </source>
</evidence>
<sequence length="182" mass="21041">MGFNIIDEKGRIVGWSYARFETADGQQLIPDDVEFEEGKPVRWDGSQWVVDEERMAELFKQRQEELIAHIATKADSFKDVLLKGYPQTEIESFYRQEKEALAYQANPEAPAPMLRQIAEQRGLPFEVLVQKVLEKSAHFAVLVGVIIGQRQKFEDRILSAENEEQLTKIENEVQAWQFNTPQ</sequence>
<dbReference type="KEGG" id="hso:HS_1371"/>
<protein>
    <submittedName>
        <fullName evidence="1">Uncharacterized protein</fullName>
    </submittedName>
</protein>
<dbReference type="EMBL" id="CP000436">
    <property type="protein sequence ID" value="ABI25646.1"/>
    <property type="molecule type" value="Genomic_DNA"/>
</dbReference>